<dbReference type="AlphaFoldDB" id="A0A1H0QQX4"/>
<dbReference type="Proteomes" id="UP000198597">
    <property type="component" value="Unassembled WGS sequence"/>
</dbReference>
<gene>
    <name evidence="2" type="ORF">SAMN04488529_102457</name>
</gene>
<protein>
    <recommendedName>
        <fullName evidence="4">Immunity protein 17</fullName>
    </recommendedName>
</protein>
<accession>A0A1H0QQX4</accession>
<keyword evidence="1" id="KW-1133">Transmembrane helix</keyword>
<keyword evidence="1" id="KW-0472">Membrane</keyword>
<evidence type="ECO:0000313" key="2">
    <source>
        <dbReference type="EMBL" id="SDP19106.1"/>
    </source>
</evidence>
<proteinExistence type="predicted"/>
<keyword evidence="3" id="KW-1185">Reference proteome</keyword>
<keyword evidence="1" id="KW-0812">Transmembrane</keyword>
<dbReference type="RefSeq" id="WP_207648678.1">
    <property type="nucleotide sequence ID" value="NZ_FNJM01000002.1"/>
</dbReference>
<dbReference type="STRING" id="94869.SAMN04488529_102457"/>
<evidence type="ECO:0000313" key="3">
    <source>
        <dbReference type="Proteomes" id="UP000198597"/>
    </source>
</evidence>
<feature type="transmembrane region" description="Helical" evidence="1">
    <location>
        <begin position="50"/>
        <end position="70"/>
    </location>
</feature>
<evidence type="ECO:0008006" key="4">
    <source>
        <dbReference type="Google" id="ProtNLM"/>
    </source>
</evidence>
<evidence type="ECO:0000256" key="1">
    <source>
        <dbReference type="SAM" id="Phobius"/>
    </source>
</evidence>
<reference evidence="2 3" key="1">
    <citation type="submission" date="2016-10" db="EMBL/GenBank/DDBJ databases">
        <authorList>
            <person name="de Groot N.N."/>
        </authorList>
    </citation>
    <scope>NUCLEOTIDE SEQUENCE [LARGE SCALE GENOMIC DNA]</scope>
    <source>
        <strain evidence="2 3">DSM 12272</strain>
    </source>
</reference>
<dbReference type="EMBL" id="FNJM01000002">
    <property type="protein sequence ID" value="SDP19106.1"/>
    <property type="molecule type" value="Genomic_DNA"/>
</dbReference>
<organism evidence="2 3">
    <name type="scientific">Clostridium gasigenes</name>
    <dbReference type="NCBI Taxonomy" id="94869"/>
    <lineage>
        <taxon>Bacteria</taxon>
        <taxon>Bacillati</taxon>
        <taxon>Bacillota</taxon>
        <taxon>Clostridia</taxon>
        <taxon>Eubacteriales</taxon>
        <taxon>Clostridiaceae</taxon>
        <taxon>Clostridium</taxon>
    </lineage>
</organism>
<sequence length="71" mass="7861">MIIQKLLFILFGVVLTLWGVHRIKTDKAFVGKTQTRKNIFNFLIMGEASGLGQLLGGIICIILGVLSFIIK</sequence>
<name>A0A1H0QQX4_9CLOT</name>